<sequence length="310" mass="35406">MDSTRHYSHLQEATISLSDLTGEEKDLFCGAIYRSPELWSPSTRNLPSLLENFKRGEQERIKALPRYMLRKPVREHRFLPNRPHPKGFCRAHQEIHPYIIGSLLHKVKNEVTGPHFNLLVPLSNPEAQALAESLRAINAYWTSPEDYAKIFVASSTTSAMFQENGCDVCVLAAISGSTDALEALRTAGFARKRAGGSLVLWIDSWLSLGGAGVQYEVQQRSERRARAIRRLKWGYGSIAGDRQRKEKDKREEAQRRWREKETAINWARSRDGSEEREEDEDGEESSLNSWTSDIVDDYIRDWDGGKSLRD</sequence>
<reference evidence="2 3" key="1">
    <citation type="submission" date="2024-02" db="EMBL/GenBank/DDBJ databases">
        <title>Discinaceae phylogenomics.</title>
        <authorList>
            <person name="Dirks A.C."/>
            <person name="James T.Y."/>
        </authorList>
    </citation>
    <scope>NUCLEOTIDE SEQUENCE [LARGE SCALE GENOMIC DNA]</scope>
    <source>
        <strain evidence="2 3">ACD0624</strain>
    </source>
</reference>
<evidence type="ECO:0000256" key="1">
    <source>
        <dbReference type="SAM" id="MobiDB-lite"/>
    </source>
</evidence>
<dbReference type="Proteomes" id="UP001447188">
    <property type="component" value="Unassembled WGS sequence"/>
</dbReference>
<name>A0ABR3GJ01_9PEZI</name>
<dbReference type="EMBL" id="JBBBZM010000062">
    <property type="protein sequence ID" value="KAL0635813.1"/>
    <property type="molecule type" value="Genomic_DNA"/>
</dbReference>
<protein>
    <submittedName>
        <fullName evidence="2">Uncharacterized protein</fullName>
    </submittedName>
</protein>
<keyword evidence="3" id="KW-1185">Reference proteome</keyword>
<proteinExistence type="predicted"/>
<feature type="region of interest" description="Disordered" evidence="1">
    <location>
        <begin position="266"/>
        <end position="290"/>
    </location>
</feature>
<comment type="caution">
    <text evidence="2">The sequence shown here is derived from an EMBL/GenBank/DDBJ whole genome shotgun (WGS) entry which is preliminary data.</text>
</comment>
<organism evidence="2 3">
    <name type="scientific">Discina gigas</name>
    <dbReference type="NCBI Taxonomy" id="1032678"/>
    <lineage>
        <taxon>Eukaryota</taxon>
        <taxon>Fungi</taxon>
        <taxon>Dikarya</taxon>
        <taxon>Ascomycota</taxon>
        <taxon>Pezizomycotina</taxon>
        <taxon>Pezizomycetes</taxon>
        <taxon>Pezizales</taxon>
        <taxon>Discinaceae</taxon>
        <taxon>Discina</taxon>
    </lineage>
</organism>
<accession>A0ABR3GJ01</accession>
<feature type="compositionally biased region" description="Acidic residues" evidence="1">
    <location>
        <begin position="274"/>
        <end position="284"/>
    </location>
</feature>
<gene>
    <name evidence="2" type="ORF">Q9L58_005247</name>
</gene>
<evidence type="ECO:0000313" key="2">
    <source>
        <dbReference type="EMBL" id="KAL0635813.1"/>
    </source>
</evidence>
<evidence type="ECO:0000313" key="3">
    <source>
        <dbReference type="Proteomes" id="UP001447188"/>
    </source>
</evidence>